<dbReference type="GO" id="GO:0046872">
    <property type="term" value="F:metal ion binding"/>
    <property type="evidence" value="ECO:0007669"/>
    <property type="project" value="UniProtKB-KW"/>
</dbReference>
<dbReference type="GO" id="GO:0003676">
    <property type="term" value="F:nucleic acid binding"/>
    <property type="evidence" value="ECO:0007669"/>
    <property type="project" value="InterPro"/>
</dbReference>
<evidence type="ECO:0000259" key="8">
    <source>
        <dbReference type="PROSITE" id="PS50879"/>
    </source>
</evidence>
<keyword evidence="6" id="KW-0255">Endonuclease</keyword>
<dbReference type="Gene3D" id="3.30.420.10">
    <property type="entry name" value="Ribonuclease H-like superfamily/Ribonuclease H"/>
    <property type="match status" value="1"/>
</dbReference>
<evidence type="ECO:0000256" key="5">
    <source>
        <dbReference type="ARBA" id="ARBA00022723"/>
    </source>
</evidence>
<protein>
    <recommendedName>
        <fullName evidence="3">ribonuclease H</fullName>
        <ecNumber evidence="3">3.1.26.4</ecNumber>
    </recommendedName>
</protein>
<evidence type="ECO:0000256" key="1">
    <source>
        <dbReference type="ARBA" id="ARBA00000077"/>
    </source>
</evidence>
<dbReference type="PANTHER" id="PTHR10642:SF26">
    <property type="entry name" value="RIBONUCLEASE H1"/>
    <property type="match status" value="1"/>
</dbReference>
<dbReference type="SUPFAM" id="SSF53098">
    <property type="entry name" value="Ribonuclease H-like"/>
    <property type="match status" value="1"/>
</dbReference>
<keyword evidence="4" id="KW-0540">Nuclease</keyword>
<evidence type="ECO:0000313" key="10">
    <source>
        <dbReference type="Proteomes" id="UP001138500"/>
    </source>
</evidence>
<dbReference type="InterPro" id="IPR012337">
    <property type="entry name" value="RNaseH-like_sf"/>
</dbReference>
<organism evidence="9 10">
    <name type="scientific">Teratosphaeria destructans</name>
    <dbReference type="NCBI Taxonomy" id="418781"/>
    <lineage>
        <taxon>Eukaryota</taxon>
        <taxon>Fungi</taxon>
        <taxon>Dikarya</taxon>
        <taxon>Ascomycota</taxon>
        <taxon>Pezizomycotina</taxon>
        <taxon>Dothideomycetes</taxon>
        <taxon>Dothideomycetidae</taxon>
        <taxon>Mycosphaerellales</taxon>
        <taxon>Teratosphaeriaceae</taxon>
        <taxon>Teratosphaeria</taxon>
    </lineage>
</organism>
<dbReference type="PROSITE" id="PS50879">
    <property type="entry name" value="RNASE_H_1"/>
    <property type="match status" value="1"/>
</dbReference>
<keyword evidence="10" id="KW-1185">Reference proteome</keyword>
<evidence type="ECO:0000256" key="6">
    <source>
        <dbReference type="ARBA" id="ARBA00022759"/>
    </source>
</evidence>
<keyword evidence="5" id="KW-0479">Metal-binding</keyword>
<proteinExistence type="inferred from homology"/>
<sequence>MSLLDMTHRMTFYVDGGCRGNGQLGAYGAVAAVQEDQSGQISRFTRKLQQHESPTNSRAEITAIILALETALGGSDSLAVRPFLDVTIHSDSEYAVKCMNEWIHEWRRNGWVDSRGWDVKNHDLIERTSSLDDQVREFGAVTYKYIPREQNRKADKCCNDVMDEMEVEMGYVVDCFI</sequence>
<dbReference type="EMBL" id="RIBY02002156">
    <property type="protein sequence ID" value="KAH9824485.1"/>
    <property type="molecule type" value="Genomic_DNA"/>
</dbReference>
<dbReference type="GO" id="GO:0043137">
    <property type="term" value="P:DNA replication, removal of RNA primer"/>
    <property type="evidence" value="ECO:0007669"/>
    <property type="project" value="TreeGrafter"/>
</dbReference>
<evidence type="ECO:0000256" key="7">
    <source>
        <dbReference type="ARBA" id="ARBA00022801"/>
    </source>
</evidence>
<feature type="domain" description="RNase H type-1" evidence="8">
    <location>
        <begin position="6"/>
        <end position="163"/>
    </location>
</feature>
<comment type="similarity">
    <text evidence="2">Belongs to the RNase H family.</text>
</comment>
<dbReference type="EC" id="3.1.26.4" evidence="3"/>
<dbReference type="AlphaFoldDB" id="A0A9W7SME5"/>
<evidence type="ECO:0000313" key="9">
    <source>
        <dbReference type="EMBL" id="KAH9824485.1"/>
    </source>
</evidence>
<gene>
    <name evidence="9" type="ORF">Tdes44962_MAKER04436</name>
</gene>
<evidence type="ECO:0000256" key="2">
    <source>
        <dbReference type="ARBA" id="ARBA00005300"/>
    </source>
</evidence>
<dbReference type="GO" id="GO:0004523">
    <property type="term" value="F:RNA-DNA hybrid ribonuclease activity"/>
    <property type="evidence" value="ECO:0007669"/>
    <property type="project" value="UniProtKB-EC"/>
</dbReference>
<name>A0A9W7SME5_9PEZI</name>
<keyword evidence="7" id="KW-0378">Hydrolase</keyword>
<evidence type="ECO:0000256" key="4">
    <source>
        <dbReference type="ARBA" id="ARBA00022722"/>
    </source>
</evidence>
<dbReference type="Proteomes" id="UP001138500">
    <property type="component" value="Unassembled WGS sequence"/>
</dbReference>
<dbReference type="InterPro" id="IPR050092">
    <property type="entry name" value="RNase_H"/>
</dbReference>
<reference evidence="9 10" key="2">
    <citation type="journal article" date="2021" name="Curr. Genet.">
        <title>Genetic response to nitrogen starvation in the aggressive Eucalyptus foliar pathogen Teratosphaeria destructans.</title>
        <authorList>
            <person name="Havenga M."/>
            <person name="Wingfield B.D."/>
            <person name="Wingfield M.J."/>
            <person name="Dreyer L.L."/>
            <person name="Roets F."/>
            <person name="Aylward J."/>
        </authorList>
    </citation>
    <scope>NUCLEOTIDE SEQUENCE [LARGE SCALE GENOMIC DNA]</scope>
    <source>
        <strain evidence="9">CMW44962</strain>
    </source>
</reference>
<dbReference type="InterPro" id="IPR036397">
    <property type="entry name" value="RNaseH_sf"/>
</dbReference>
<comment type="caution">
    <text evidence="9">The sequence shown here is derived from an EMBL/GenBank/DDBJ whole genome shotgun (WGS) entry which is preliminary data.</text>
</comment>
<dbReference type="Pfam" id="PF00075">
    <property type="entry name" value="RNase_H"/>
    <property type="match status" value="1"/>
</dbReference>
<dbReference type="OrthoDB" id="407198at2759"/>
<comment type="catalytic activity">
    <reaction evidence="1">
        <text>Endonucleolytic cleavage to 5'-phosphomonoester.</text>
        <dbReference type="EC" id="3.1.26.4"/>
    </reaction>
</comment>
<dbReference type="InterPro" id="IPR002156">
    <property type="entry name" value="RNaseH_domain"/>
</dbReference>
<dbReference type="PANTHER" id="PTHR10642">
    <property type="entry name" value="RIBONUCLEASE H1"/>
    <property type="match status" value="1"/>
</dbReference>
<reference evidence="9 10" key="1">
    <citation type="journal article" date="2018" name="IMA Fungus">
        <title>IMA Genome-F 10: Nine draft genome sequences of Claviceps purpurea s.lat., including C. arundinis, C. humidiphila, and C. cf. spartinae, pseudomolecules for the pitch canker pathogen Fusarium circinatum, draft genome of Davidsoniella eucalypti, Grosmannia galeiformis, Quambalaria eucalypti, and Teratosphaeria destructans.</title>
        <authorList>
            <person name="Wingfield B.D."/>
            <person name="Liu M."/>
            <person name="Nguyen H.D."/>
            <person name="Lane F.A."/>
            <person name="Morgan S.W."/>
            <person name="De Vos L."/>
            <person name="Wilken P.M."/>
            <person name="Duong T.A."/>
            <person name="Aylward J."/>
            <person name="Coetzee M.P."/>
            <person name="Dadej K."/>
            <person name="De Beer Z.W."/>
            <person name="Findlay W."/>
            <person name="Havenga M."/>
            <person name="Kolarik M."/>
            <person name="Menzies J.G."/>
            <person name="Naidoo K."/>
            <person name="Pochopski O."/>
            <person name="Shoukouhi P."/>
            <person name="Santana Q.C."/>
            <person name="Seifert K.A."/>
            <person name="Soal N."/>
            <person name="Steenkamp E.T."/>
            <person name="Tatham C.T."/>
            <person name="van der Nest M.A."/>
            <person name="Wingfield M.J."/>
        </authorList>
    </citation>
    <scope>NUCLEOTIDE SEQUENCE [LARGE SCALE GENOMIC DNA]</scope>
    <source>
        <strain evidence="9">CMW44962</strain>
    </source>
</reference>
<accession>A0A9W7SME5</accession>
<evidence type="ECO:0000256" key="3">
    <source>
        <dbReference type="ARBA" id="ARBA00012180"/>
    </source>
</evidence>